<dbReference type="SUPFAM" id="SSF53756">
    <property type="entry name" value="UDP-Glycosyltransferase/glycogen phosphorylase"/>
    <property type="match status" value="1"/>
</dbReference>
<keyword evidence="3" id="KW-1133">Transmembrane helix</keyword>
<dbReference type="Gene3D" id="3.40.50.150">
    <property type="entry name" value="Vaccinia Virus protein VP39"/>
    <property type="match status" value="1"/>
</dbReference>
<dbReference type="Pfam" id="PF00534">
    <property type="entry name" value="Glycos_transf_1"/>
    <property type="match status" value="1"/>
</dbReference>
<comment type="caution">
    <text evidence="5">The sequence shown here is derived from an EMBL/GenBank/DDBJ whole genome shotgun (WGS) entry which is preliminary data.</text>
</comment>
<keyword evidence="2" id="KW-0808">Transferase</keyword>
<sequence>MKLIYLNAKKYPGNTADHHYVRNLAYAFQKRLGENFTFVSLNTEKDALPNISLASVFIPFFLKKTLVFFFWLPWFYMRKVGPHKLPNELVVFFSNDLNLLTLVIFWKTVLSLHIKIVADWHHLTHSWKDRFVSAHVDYSITTSHKLANILQTISPLTPAHTVYGGVDLDNYDGQGDVVGLRRDLELPEQSFLIGYVGLFTTMGMEKGISMMIGALAKLTPNFSMVFVGGNPTEIEFYKKEALALNVSERCIFLPIQPFSNVVKYEKAMDVLVIPYPDKPHFRNYGFPMKIYEYMASGVPVVYTKLDLIEEVVSDCAYGIPPDSSDELAQVLLNIRKDSKTAGKLAKKSLEKVKSLGWDDKARNILGVFDIIPGMLTIPRAALKYILFQRTDFSIYTRLRWSLRIVMNKRIPIYNLAVKLEALFLPRRTRKLFSLDMGREYSLVKKYLPANPSNILDIGCGVAGIDVMFHKHYIALNSDPHFYLLDKSIINSKVYYGIEKEAAYYNSLDIAKRLLMANGVKESHIHTQEVTEAPLFPGMKFDLVISLISWGFHYPISAYLDYTYGALTSGGTLIVDVRKGTEGEALLEKKFGSLKIISEAQKYRRILVSKM</sequence>
<feature type="domain" description="Glycosyl transferase family 1" evidence="4">
    <location>
        <begin position="181"/>
        <end position="347"/>
    </location>
</feature>
<accession>A0A1G2N2J5</accession>
<evidence type="ECO:0000259" key="4">
    <source>
        <dbReference type="Pfam" id="PF00534"/>
    </source>
</evidence>
<keyword evidence="3" id="KW-0812">Transmembrane</keyword>
<dbReference type="Proteomes" id="UP000178089">
    <property type="component" value="Unassembled WGS sequence"/>
</dbReference>
<dbReference type="InterPro" id="IPR029063">
    <property type="entry name" value="SAM-dependent_MTases_sf"/>
</dbReference>
<dbReference type="Gene3D" id="3.40.50.2000">
    <property type="entry name" value="Glycogen Phosphorylase B"/>
    <property type="match status" value="2"/>
</dbReference>
<keyword evidence="3" id="KW-0472">Membrane</keyword>
<reference evidence="5 6" key="1">
    <citation type="journal article" date="2016" name="Nat. Commun.">
        <title>Thousands of microbial genomes shed light on interconnected biogeochemical processes in an aquifer system.</title>
        <authorList>
            <person name="Anantharaman K."/>
            <person name="Brown C.T."/>
            <person name="Hug L.A."/>
            <person name="Sharon I."/>
            <person name="Castelle C.J."/>
            <person name="Probst A.J."/>
            <person name="Thomas B.C."/>
            <person name="Singh A."/>
            <person name="Wilkins M.J."/>
            <person name="Karaoz U."/>
            <person name="Brodie E.L."/>
            <person name="Williams K.H."/>
            <person name="Hubbard S.S."/>
            <person name="Banfield J.F."/>
        </authorList>
    </citation>
    <scope>NUCLEOTIDE SEQUENCE [LARGE SCALE GENOMIC DNA]</scope>
</reference>
<feature type="transmembrane region" description="Helical" evidence="3">
    <location>
        <begin position="51"/>
        <end position="77"/>
    </location>
</feature>
<evidence type="ECO:0000256" key="2">
    <source>
        <dbReference type="ARBA" id="ARBA00022679"/>
    </source>
</evidence>
<dbReference type="PANTHER" id="PTHR12526:SF629">
    <property type="entry name" value="TEICHURONIC ACID BIOSYNTHESIS GLYCOSYLTRANSFERASE TUAH-RELATED"/>
    <property type="match status" value="1"/>
</dbReference>
<dbReference type="GO" id="GO:0016757">
    <property type="term" value="F:glycosyltransferase activity"/>
    <property type="evidence" value="ECO:0007669"/>
    <property type="project" value="UniProtKB-KW"/>
</dbReference>
<evidence type="ECO:0000256" key="3">
    <source>
        <dbReference type="SAM" id="Phobius"/>
    </source>
</evidence>
<evidence type="ECO:0000313" key="6">
    <source>
        <dbReference type="Proteomes" id="UP000178089"/>
    </source>
</evidence>
<name>A0A1G2N2J5_9BACT</name>
<dbReference type="EMBL" id="MHRT01000004">
    <property type="protein sequence ID" value="OHA29461.1"/>
    <property type="molecule type" value="Genomic_DNA"/>
</dbReference>
<keyword evidence="1" id="KW-0328">Glycosyltransferase</keyword>
<dbReference type="InterPro" id="IPR001296">
    <property type="entry name" value="Glyco_trans_1"/>
</dbReference>
<evidence type="ECO:0000313" key="5">
    <source>
        <dbReference type="EMBL" id="OHA29461.1"/>
    </source>
</evidence>
<dbReference type="AlphaFoldDB" id="A0A1G2N2J5"/>
<protein>
    <recommendedName>
        <fullName evidence="4">Glycosyl transferase family 1 domain-containing protein</fullName>
    </recommendedName>
</protein>
<evidence type="ECO:0000256" key="1">
    <source>
        <dbReference type="ARBA" id="ARBA00022676"/>
    </source>
</evidence>
<dbReference type="CDD" id="cd03801">
    <property type="entry name" value="GT4_PimA-like"/>
    <property type="match status" value="1"/>
</dbReference>
<gene>
    <name evidence="5" type="ORF">A3F51_00280</name>
</gene>
<organism evidence="5 6">
    <name type="scientific">Candidatus Taylorbacteria bacterium RIFCSPHIGHO2_12_FULL_45_16</name>
    <dbReference type="NCBI Taxonomy" id="1802315"/>
    <lineage>
        <taxon>Bacteria</taxon>
        <taxon>Candidatus Tayloriibacteriota</taxon>
    </lineage>
</organism>
<dbReference type="SUPFAM" id="SSF53335">
    <property type="entry name" value="S-adenosyl-L-methionine-dependent methyltransferases"/>
    <property type="match status" value="1"/>
</dbReference>
<proteinExistence type="predicted"/>
<dbReference type="PANTHER" id="PTHR12526">
    <property type="entry name" value="GLYCOSYLTRANSFERASE"/>
    <property type="match status" value="1"/>
</dbReference>
<dbReference type="STRING" id="1802315.A3F51_00280"/>